<dbReference type="PANTHER" id="PTHR43329">
    <property type="entry name" value="EPOXIDE HYDROLASE"/>
    <property type="match status" value="1"/>
</dbReference>
<keyword evidence="5" id="KW-1185">Reference proteome</keyword>
<dbReference type="Gene3D" id="3.40.50.1820">
    <property type="entry name" value="alpha/beta hydrolase"/>
    <property type="match status" value="1"/>
</dbReference>
<dbReference type="EMBL" id="MCFL01000004">
    <property type="protein sequence ID" value="ORZ40055.1"/>
    <property type="molecule type" value="Genomic_DNA"/>
</dbReference>
<dbReference type="OrthoDB" id="408373at2759"/>
<feature type="domain" description="AB hydrolase-1" evidence="3">
    <location>
        <begin position="35"/>
        <end position="332"/>
    </location>
</feature>
<comment type="similarity">
    <text evidence="2">Belongs to the AB hydrolase superfamily. Epoxide hydrolase family.</text>
</comment>
<dbReference type="AlphaFoldDB" id="A0A1Y2HZM1"/>
<dbReference type="SUPFAM" id="SSF53474">
    <property type="entry name" value="alpha/beta-Hydrolases"/>
    <property type="match status" value="1"/>
</dbReference>
<organism evidence="4 5">
    <name type="scientific">Catenaria anguillulae PL171</name>
    <dbReference type="NCBI Taxonomy" id="765915"/>
    <lineage>
        <taxon>Eukaryota</taxon>
        <taxon>Fungi</taxon>
        <taxon>Fungi incertae sedis</taxon>
        <taxon>Blastocladiomycota</taxon>
        <taxon>Blastocladiomycetes</taxon>
        <taxon>Blastocladiales</taxon>
        <taxon>Catenariaceae</taxon>
        <taxon>Catenaria</taxon>
    </lineage>
</organism>
<dbReference type="PRINTS" id="PR00412">
    <property type="entry name" value="EPOXHYDRLASE"/>
</dbReference>
<evidence type="ECO:0000256" key="2">
    <source>
        <dbReference type="ARBA" id="ARBA00038334"/>
    </source>
</evidence>
<name>A0A1Y2HZM1_9FUNG</name>
<evidence type="ECO:0000256" key="1">
    <source>
        <dbReference type="ARBA" id="ARBA00022801"/>
    </source>
</evidence>
<dbReference type="STRING" id="765915.A0A1Y2HZM1"/>
<protein>
    <submittedName>
        <fullName evidence="4">Alpha/Beta hydrolase protein</fullName>
    </submittedName>
</protein>
<dbReference type="Pfam" id="PF00561">
    <property type="entry name" value="Abhydrolase_1"/>
    <property type="match status" value="1"/>
</dbReference>
<dbReference type="InterPro" id="IPR000639">
    <property type="entry name" value="Epox_hydrolase-like"/>
</dbReference>
<dbReference type="GO" id="GO:0016787">
    <property type="term" value="F:hydrolase activity"/>
    <property type="evidence" value="ECO:0007669"/>
    <property type="project" value="UniProtKB-KW"/>
</dbReference>
<comment type="caution">
    <text evidence="4">The sequence shown here is derived from an EMBL/GenBank/DDBJ whole genome shotgun (WGS) entry which is preliminary data.</text>
</comment>
<dbReference type="Proteomes" id="UP000193411">
    <property type="component" value="Unassembled WGS sequence"/>
</dbReference>
<gene>
    <name evidence="4" type="ORF">BCR44DRAFT_1386665</name>
</gene>
<evidence type="ECO:0000313" key="4">
    <source>
        <dbReference type="EMBL" id="ORZ40055.1"/>
    </source>
</evidence>
<evidence type="ECO:0000259" key="3">
    <source>
        <dbReference type="Pfam" id="PF00561"/>
    </source>
</evidence>
<evidence type="ECO:0000313" key="5">
    <source>
        <dbReference type="Proteomes" id="UP000193411"/>
    </source>
</evidence>
<dbReference type="InterPro" id="IPR000073">
    <property type="entry name" value="AB_hydrolase_1"/>
</dbReference>
<accession>A0A1Y2HZM1</accession>
<proteinExistence type="inferred from homology"/>
<keyword evidence="1 4" id="KW-0378">Hydrolase</keyword>
<sequence length="367" mass="41448">MPNPNDPVSFNHCYTQVNGVTLHYVDHGPRHAHVLVFLVHGFPDLWLTWRHLIPVLAARGYRVIAPSLRGFGESSVVYAPTSDPEKLALVSLRTHCLDLALLAQSLGVPTTGKARATHRFVWLGHDWGSAIVSRMPHYHGHLVDALGSLCVPYTPPHTQYFSTRQVAKQLPHFNYQVVFDEKEGKIDAALDNRVEEALVGFFQPWQTLELDTVATFADATVKNKTSIVDAKLYESCLLKSQPHVWAYYLSSFKRTGFHAGLAMYRVRKINFEDELPIARAGQQARSIHQPFLFVSVDKDPCFPPTMGTHMAAFVPNMTVRHVEGSGHWIQQEQPDKLADAVTEWLQDVQKVWFAGSIFKVHVRKSRL</sequence>
<reference evidence="4 5" key="1">
    <citation type="submission" date="2016-07" db="EMBL/GenBank/DDBJ databases">
        <title>Pervasive Adenine N6-methylation of Active Genes in Fungi.</title>
        <authorList>
            <consortium name="DOE Joint Genome Institute"/>
            <person name="Mondo S.J."/>
            <person name="Dannebaum R.O."/>
            <person name="Kuo R.C."/>
            <person name="Labutti K."/>
            <person name="Haridas S."/>
            <person name="Kuo A."/>
            <person name="Salamov A."/>
            <person name="Ahrendt S.R."/>
            <person name="Lipzen A."/>
            <person name="Sullivan W."/>
            <person name="Andreopoulos W.B."/>
            <person name="Clum A."/>
            <person name="Lindquist E."/>
            <person name="Daum C."/>
            <person name="Ramamoorthy G.K."/>
            <person name="Gryganskyi A."/>
            <person name="Culley D."/>
            <person name="Magnuson J.K."/>
            <person name="James T.Y."/>
            <person name="O'Malley M.A."/>
            <person name="Stajich J.E."/>
            <person name="Spatafora J.W."/>
            <person name="Visel A."/>
            <person name="Grigoriev I.V."/>
        </authorList>
    </citation>
    <scope>NUCLEOTIDE SEQUENCE [LARGE SCALE GENOMIC DNA]</scope>
    <source>
        <strain evidence="4 5">PL171</strain>
    </source>
</reference>
<dbReference type="InterPro" id="IPR029058">
    <property type="entry name" value="AB_hydrolase_fold"/>
</dbReference>